<keyword evidence="3" id="KW-1185">Reference proteome</keyword>
<protein>
    <submittedName>
        <fullName evidence="2">Uncharacterized protein</fullName>
    </submittedName>
</protein>
<feature type="region of interest" description="Disordered" evidence="1">
    <location>
        <begin position="1"/>
        <end position="29"/>
    </location>
</feature>
<evidence type="ECO:0000256" key="1">
    <source>
        <dbReference type="SAM" id="MobiDB-lite"/>
    </source>
</evidence>
<comment type="caution">
    <text evidence="2">The sequence shown here is derived from an EMBL/GenBank/DDBJ whole genome shotgun (WGS) entry which is preliminary data.</text>
</comment>
<name>A0AAD9E9T2_9PEZI</name>
<organism evidence="2 3">
    <name type="scientific">Colletotrichum chrysophilum</name>
    <dbReference type="NCBI Taxonomy" id="1836956"/>
    <lineage>
        <taxon>Eukaryota</taxon>
        <taxon>Fungi</taxon>
        <taxon>Dikarya</taxon>
        <taxon>Ascomycota</taxon>
        <taxon>Pezizomycotina</taxon>
        <taxon>Sordariomycetes</taxon>
        <taxon>Hypocreomycetidae</taxon>
        <taxon>Glomerellales</taxon>
        <taxon>Glomerellaceae</taxon>
        <taxon>Colletotrichum</taxon>
        <taxon>Colletotrichum gloeosporioides species complex</taxon>
    </lineage>
</organism>
<evidence type="ECO:0000313" key="3">
    <source>
        <dbReference type="Proteomes" id="UP001243330"/>
    </source>
</evidence>
<sequence>MMHMRPESTPPPAPGPGPGPGPGQLPTTTTMYTLDAAATHRHVRIPTKNEMLARTPMYLHLDPDLAKPSPLPGLDSTLTSLSHRAIPAPVFVTAEYQSSIRQSITSTSRRHKRTAQCPPAALCARAHAHLQNGQDDHANRVVVLAD</sequence>
<dbReference type="AlphaFoldDB" id="A0AAD9E9T2"/>
<proteinExistence type="predicted"/>
<dbReference type="Proteomes" id="UP001243330">
    <property type="component" value="Unassembled WGS sequence"/>
</dbReference>
<reference evidence="2" key="1">
    <citation type="submission" date="2023-01" db="EMBL/GenBank/DDBJ databases">
        <title>Colletotrichum chrysophilum M932 genome sequence.</title>
        <authorList>
            <person name="Baroncelli R."/>
        </authorList>
    </citation>
    <scope>NUCLEOTIDE SEQUENCE</scope>
    <source>
        <strain evidence="2">M932</strain>
    </source>
</reference>
<dbReference type="EMBL" id="JAQOWY010000539">
    <property type="protein sequence ID" value="KAK1840690.1"/>
    <property type="molecule type" value="Genomic_DNA"/>
</dbReference>
<gene>
    <name evidence="2" type="ORF">CCHR01_16684</name>
</gene>
<accession>A0AAD9E9T2</accession>
<feature type="compositionally biased region" description="Pro residues" evidence="1">
    <location>
        <begin position="8"/>
        <end position="23"/>
    </location>
</feature>
<evidence type="ECO:0000313" key="2">
    <source>
        <dbReference type="EMBL" id="KAK1840690.1"/>
    </source>
</evidence>